<dbReference type="InterPro" id="IPR036380">
    <property type="entry name" value="Isochorismatase-like_sf"/>
</dbReference>
<organism evidence="3 6">
    <name type="scientific">Streptomyces cinereoruber</name>
    <dbReference type="NCBI Taxonomy" id="67260"/>
    <lineage>
        <taxon>Bacteria</taxon>
        <taxon>Bacillati</taxon>
        <taxon>Actinomycetota</taxon>
        <taxon>Actinomycetes</taxon>
        <taxon>Kitasatosporales</taxon>
        <taxon>Streptomycetaceae</taxon>
        <taxon>Streptomyces</taxon>
    </lineage>
</organism>
<name>A0AAV4KG72_9ACTN</name>
<dbReference type="Proteomes" id="UP000326029">
    <property type="component" value="Chromosome"/>
</dbReference>
<evidence type="ECO:0000313" key="6">
    <source>
        <dbReference type="Proteomes" id="UP000642014"/>
    </source>
</evidence>
<dbReference type="PANTHER" id="PTHR43540">
    <property type="entry name" value="PEROXYUREIDOACRYLATE/UREIDOACRYLATE AMIDOHYDROLASE-RELATED"/>
    <property type="match status" value="1"/>
</dbReference>
<reference evidence="3 6" key="1">
    <citation type="journal article" date="2014" name="Int. J. Syst. Evol. Microbiol.">
        <title>Complete genome sequence of Corynebacterium casei LMG S-19264T (=DSM 44701T), isolated from a smear-ripened cheese.</title>
        <authorList>
            <consortium name="US DOE Joint Genome Institute (JGI-PGF)"/>
            <person name="Walter F."/>
            <person name="Albersmeier A."/>
            <person name="Kalinowski J."/>
            <person name="Ruckert C."/>
        </authorList>
    </citation>
    <scope>NUCLEOTIDE SEQUENCE [LARGE SCALE GENOMIC DNA]</scope>
    <source>
        <strain evidence="3 6">JCM 4205</strain>
    </source>
</reference>
<dbReference type="InterPro" id="IPR050272">
    <property type="entry name" value="Isochorismatase-like_hydrls"/>
</dbReference>
<dbReference type="SUPFAM" id="SSF52499">
    <property type="entry name" value="Isochorismatase-like hydrolases"/>
    <property type="match status" value="1"/>
</dbReference>
<dbReference type="Pfam" id="PF00857">
    <property type="entry name" value="Isochorismatase"/>
    <property type="match status" value="1"/>
</dbReference>
<accession>A0AAV4KG72</accession>
<dbReference type="PANTHER" id="PTHR43540:SF1">
    <property type="entry name" value="ISOCHORISMATASE HYDROLASE"/>
    <property type="match status" value="1"/>
</dbReference>
<dbReference type="Gene3D" id="3.40.50.850">
    <property type="entry name" value="Isochorismatase-like"/>
    <property type="match status" value="1"/>
</dbReference>
<dbReference type="EMBL" id="CP023693">
    <property type="protein sequence ID" value="QEV31563.1"/>
    <property type="molecule type" value="Genomic_DNA"/>
</dbReference>
<dbReference type="GO" id="GO:0016787">
    <property type="term" value="F:hydrolase activity"/>
    <property type="evidence" value="ECO:0007669"/>
    <property type="project" value="UniProtKB-KW"/>
</dbReference>
<protein>
    <submittedName>
        <fullName evidence="4">Isochorismatase family protein</fullName>
    </submittedName>
</protein>
<dbReference type="RefSeq" id="WP_152369672.1">
    <property type="nucleotide sequence ID" value="NZ_BMSJ01000004.1"/>
</dbReference>
<sequence>MTDSTQPVEPPPVDASPAAVPPVDALIVVDVQAAFVTGGGAVPDADRLVDRTAELIARARRAGALVVHLQNDGPPGSEDEPHTPGWELHHPVEPGPLELVIRKPEDDGFRRTPLGRVLADAGVRAVAVCGVMSEMCVRATARTALERHYRVVVPYDAHATQDAPAVPGVAEMVPAAVVSRVAAYSLGSDAEVTVPAAGVAFTAPGKA</sequence>
<keyword evidence="1" id="KW-0378">Hydrolase</keyword>
<proteinExistence type="predicted"/>
<reference evidence="4 5" key="2">
    <citation type="submission" date="2017-09" db="EMBL/GenBank/DDBJ databases">
        <authorList>
            <person name="Lee N."/>
            <person name="Cho B.-K."/>
        </authorList>
    </citation>
    <scope>NUCLEOTIDE SEQUENCE [LARGE SCALE GENOMIC DNA]</scope>
    <source>
        <strain evidence="4 5">ATCC 19740</strain>
    </source>
</reference>
<evidence type="ECO:0000259" key="2">
    <source>
        <dbReference type="Pfam" id="PF00857"/>
    </source>
</evidence>
<evidence type="ECO:0000313" key="3">
    <source>
        <dbReference type="EMBL" id="GGR22576.1"/>
    </source>
</evidence>
<evidence type="ECO:0000313" key="4">
    <source>
        <dbReference type="EMBL" id="QEV31563.1"/>
    </source>
</evidence>
<dbReference type="InterPro" id="IPR000868">
    <property type="entry name" value="Isochorismatase-like_dom"/>
</dbReference>
<feature type="domain" description="Isochorismatase-like" evidence="2">
    <location>
        <begin position="25"/>
        <end position="163"/>
    </location>
</feature>
<keyword evidence="5" id="KW-1185">Reference proteome</keyword>
<evidence type="ECO:0000313" key="5">
    <source>
        <dbReference type="Proteomes" id="UP000326029"/>
    </source>
</evidence>
<dbReference type="EMBL" id="BMSJ01000004">
    <property type="protein sequence ID" value="GGR22576.1"/>
    <property type="molecule type" value="Genomic_DNA"/>
</dbReference>
<dbReference type="Proteomes" id="UP000642014">
    <property type="component" value="Unassembled WGS sequence"/>
</dbReference>
<gene>
    <name evidence="4" type="ORF">CP977_04795</name>
    <name evidence="3" type="ORF">GCM10010497_25880</name>
</gene>
<dbReference type="GeneID" id="95453083"/>
<dbReference type="AlphaFoldDB" id="A0AAV4KG72"/>
<evidence type="ECO:0000256" key="1">
    <source>
        <dbReference type="ARBA" id="ARBA00022801"/>
    </source>
</evidence>
<reference evidence="3" key="3">
    <citation type="submission" date="2023-08" db="EMBL/GenBank/DDBJ databases">
        <authorList>
            <person name="Sun Q."/>
            <person name="Ohkuma M."/>
        </authorList>
    </citation>
    <scope>NUCLEOTIDE SEQUENCE</scope>
    <source>
        <strain evidence="3">JCM 4205</strain>
    </source>
</reference>